<keyword evidence="1" id="KW-0547">Nucleotide-binding</keyword>
<evidence type="ECO:0000313" key="4">
    <source>
        <dbReference type="EMBL" id="CAK9437917.1"/>
    </source>
</evidence>
<dbReference type="RefSeq" id="XP_066829233.1">
    <property type="nucleotide sequence ID" value="XM_066972278.1"/>
</dbReference>
<dbReference type="PANTHER" id="PTHR43272">
    <property type="entry name" value="LONG-CHAIN-FATTY-ACID--COA LIGASE"/>
    <property type="match status" value="1"/>
</dbReference>
<dbReference type="EMBL" id="OZ022407">
    <property type="protein sequence ID" value="CAK9437917.1"/>
    <property type="molecule type" value="Genomic_DNA"/>
</dbReference>
<dbReference type="PANTHER" id="PTHR43272:SF33">
    <property type="entry name" value="AMP-BINDING DOMAIN-CONTAINING PROTEIN-RELATED"/>
    <property type="match status" value="1"/>
</dbReference>
<evidence type="ECO:0000256" key="2">
    <source>
        <dbReference type="ARBA" id="ARBA00022840"/>
    </source>
</evidence>
<dbReference type="SUPFAM" id="SSF56801">
    <property type="entry name" value="Acetyl-CoA synthetase-like"/>
    <property type="match status" value="1"/>
</dbReference>
<proteinExistence type="predicted"/>
<gene>
    <name evidence="4" type="ORF">LODBEIA_P22950</name>
</gene>
<feature type="domain" description="AMP-dependent synthetase/ligase" evidence="3">
    <location>
        <begin position="159"/>
        <end position="545"/>
    </location>
</feature>
<evidence type="ECO:0000313" key="5">
    <source>
        <dbReference type="Proteomes" id="UP001497383"/>
    </source>
</evidence>
<keyword evidence="2" id="KW-0067">ATP-binding</keyword>
<accession>A0ABP0ZMG4</accession>
<dbReference type="InterPro" id="IPR000873">
    <property type="entry name" value="AMP-dep_synth/lig_dom"/>
</dbReference>
<protein>
    <recommendedName>
        <fullName evidence="3">AMP-dependent synthetase/ligase domain-containing protein</fullName>
    </recommendedName>
</protein>
<evidence type="ECO:0000259" key="3">
    <source>
        <dbReference type="Pfam" id="PF00501"/>
    </source>
</evidence>
<name>A0ABP0ZMG4_9ASCO</name>
<dbReference type="InterPro" id="IPR042099">
    <property type="entry name" value="ANL_N_sf"/>
</dbReference>
<dbReference type="Pfam" id="PF00501">
    <property type="entry name" value="AMP-binding"/>
    <property type="match status" value="1"/>
</dbReference>
<organism evidence="4 5">
    <name type="scientific">Lodderomyces beijingensis</name>
    <dbReference type="NCBI Taxonomy" id="1775926"/>
    <lineage>
        <taxon>Eukaryota</taxon>
        <taxon>Fungi</taxon>
        <taxon>Dikarya</taxon>
        <taxon>Ascomycota</taxon>
        <taxon>Saccharomycotina</taxon>
        <taxon>Pichiomycetes</taxon>
        <taxon>Debaryomycetaceae</taxon>
        <taxon>Candida/Lodderomyces clade</taxon>
        <taxon>Lodderomyces</taxon>
    </lineage>
</organism>
<dbReference type="GeneID" id="92207491"/>
<dbReference type="Proteomes" id="UP001497383">
    <property type="component" value="Chromosome 3"/>
</dbReference>
<dbReference type="Gene3D" id="3.40.50.12780">
    <property type="entry name" value="N-terminal domain of ligase-like"/>
    <property type="match status" value="1"/>
</dbReference>
<sequence length="736" mass="81864">MTSLFQIPSQEIYDRLCKSLPIPPREYAKAIALPGSEVEGHSPIYRNEYRPQELISNLHPQLDTLHSLFEFSCISNGTKRAFGVREKIIGGGGGGVPEGKVSFGRYVWQDYNTIKQRRNNLGSGVFFILENNPYKTESEAHARIKYDPNRRAEDEGFVLSIFSHNRPEWALCDLASAAYSIVNTALYDTLGPDTSKYILQLTESPIVICSKEKIQGLVELKKAHPEELCNLIALVSMDSLDLMVEDLRLKQFANANNISLFDITQVEKIGAANPLAPIPPTPKTTFTISFTSGTSGANPKGVVLTHENAVCAGVFRLIRSNASPSEPYTIYSLLPMAHIYERSNIQTALGAGQAIGFSQGKSPATLLDDVRELQPSALSLVPRVLTRLEAAIKAQTINSSNSWVKYIYTKAINEKMRLQALPSENDYNPPHLVYDRLLNALRRKIGLGSVKFIMAGSSPVSADTVKFLKAALNVGITNGYGLTESFAGFIAGPKFEYDPVSVGAVGITTECRLRDIPSMNYTSKDAGGPRGELLLRGPQIFREYYKNPVATAESFDKDGWFLTGDVARVETARDNRMFLIDRVKNFFKLAQGEFVTPEKIENTYLSSFPFIQQIFVHGNSLQSYLVGVVGLDPTTIKQYIKTRFQDELVEQEDILAFLNEPKNKRILLQDLNVSTKTKLQGFEKLHNILVAFDPLTVARGVVTPTFKIKRPICTKFFQNELDGLYAEGSILRDEKL</sequence>
<reference evidence="4 5" key="1">
    <citation type="submission" date="2024-03" db="EMBL/GenBank/DDBJ databases">
        <authorList>
            <person name="Brejova B."/>
        </authorList>
    </citation>
    <scope>NUCLEOTIDE SEQUENCE [LARGE SCALE GENOMIC DNA]</scope>
    <source>
        <strain evidence="4 5">CBS 14171</strain>
    </source>
</reference>
<keyword evidence="5" id="KW-1185">Reference proteome</keyword>
<evidence type="ECO:0000256" key="1">
    <source>
        <dbReference type="ARBA" id="ARBA00022741"/>
    </source>
</evidence>